<protein>
    <submittedName>
        <fullName evidence="1">Uncharacterized protein</fullName>
    </submittedName>
</protein>
<reference evidence="1 2" key="1">
    <citation type="submission" date="2020-05" db="EMBL/GenBank/DDBJ databases">
        <title>WGS assembly of Panicum virgatum.</title>
        <authorList>
            <person name="Lovell J.T."/>
            <person name="Jenkins J."/>
            <person name="Shu S."/>
            <person name="Juenger T.E."/>
            <person name="Schmutz J."/>
        </authorList>
    </citation>
    <scope>NUCLEOTIDE SEQUENCE [LARGE SCALE GENOMIC DNA]</scope>
    <source>
        <strain evidence="2">cv. AP13</strain>
    </source>
</reference>
<evidence type="ECO:0000313" key="2">
    <source>
        <dbReference type="Proteomes" id="UP000823388"/>
    </source>
</evidence>
<name>A0A8T0RUW0_PANVG</name>
<dbReference type="InterPro" id="IPR012337">
    <property type="entry name" value="RNaseH-like_sf"/>
</dbReference>
<dbReference type="AlphaFoldDB" id="A0A8T0RUW0"/>
<dbReference type="SUPFAM" id="SSF53098">
    <property type="entry name" value="Ribonuclease H-like"/>
    <property type="match status" value="1"/>
</dbReference>
<keyword evidence="2" id="KW-1185">Reference proteome</keyword>
<dbReference type="EMBL" id="CM029046">
    <property type="protein sequence ID" value="KAG2588548.1"/>
    <property type="molecule type" value="Genomic_DNA"/>
</dbReference>
<accession>A0A8T0RUW0</accession>
<proteinExistence type="predicted"/>
<comment type="caution">
    <text evidence="1">The sequence shown here is derived from an EMBL/GenBank/DDBJ whole genome shotgun (WGS) entry which is preliminary data.</text>
</comment>
<dbReference type="Gene3D" id="3.30.420.10">
    <property type="entry name" value="Ribonuclease H-like superfamily/Ribonuclease H"/>
    <property type="match status" value="1"/>
</dbReference>
<sequence>MTKDKYDTDVVMDDGTVIRTTVTSSGDAVEASSREVVGMQGQHLIADIDTEWHVVGPEDERRKNKMAVLQLCVGHRGLVFQIFHADSVPAARRDFLACPDHRTAFSAWPSTATSGAWPRTAALPSPTRWS</sequence>
<dbReference type="Proteomes" id="UP000823388">
    <property type="component" value="Chromosome 5N"/>
</dbReference>
<organism evidence="1 2">
    <name type="scientific">Panicum virgatum</name>
    <name type="common">Blackwell switchgrass</name>
    <dbReference type="NCBI Taxonomy" id="38727"/>
    <lineage>
        <taxon>Eukaryota</taxon>
        <taxon>Viridiplantae</taxon>
        <taxon>Streptophyta</taxon>
        <taxon>Embryophyta</taxon>
        <taxon>Tracheophyta</taxon>
        <taxon>Spermatophyta</taxon>
        <taxon>Magnoliopsida</taxon>
        <taxon>Liliopsida</taxon>
        <taxon>Poales</taxon>
        <taxon>Poaceae</taxon>
        <taxon>PACMAD clade</taxon>
        <taxon>Panicoideae</taxon>
        <taxon>Panicodae</taxon>
        <taxon>Paniceae</taxon>
        <taxon>Panicinae</taxon>
        <taxon>Panicum</taxon>
        <taxon>Panicum sect. Hiantes</taxon>
    </lineage>
</organism>
<gene>
    <name evidence="1" type="ORF">PVAP13_5NG352324</name>
</gene>
<dbReference type="GO" id="GO:0003676">
    <property type="term" value="F:nucleic acid binding"/>
    <property type="evidence" value="ECO:0007669"/>
    <property type="project" value="InterPro"/>
</dbReference>
<dbReference type="InterPro" id="IPR036397">
    <property type="entry name" value="RNaseH_sf"/>
</dbReference>
<evidence type="ECO:0000313" key="1">
    <source>
        <dbReference type="EMBL" id="KAG2588548.1"/>
    </source>
</evidence>